<evidence type="ECO:0000313" key="2">
    <source>
        <dbReference type="Proteomes" id="UP001240984"/>
    </source>
</evidence>
<evidence type="ECO:0000313" key="1">
    <source>
        <dbReference type="EMBL" id="MDP9794100.1"/>
    </source>
</evidence>
<name>A0ABT9MRR2_9ACTN</name>
<organism evidence="1 2">
    <name type="scientific">Catenuloplanes nepalensis</name>
    <dbReference type="NCBI Taxonomy" id="587533"/>
    <lineage>
        <taxon>Bacteria</taxon>
        <taxon>Bacillati</taxon>
        <taxon>Actinomycetota</taxon>
        <taxon>Actinomycetes</taxon>
        <taxon>Micromonosporales</taxon>
        <taxon>Micromonosporaceae</taxon>
        <taxon>Catenuloplanes</taxon>
    </lineage>
</organism>
<reference evidence="1 2" key="1">
    <citation type="submission" date="2023-07" db="EMBL/GenBank/DDBJ databases">
        <title>Sequencing the genomes of 1000 actinobacteria strains.</title>
        <authorList>
            <person name="Klenk H.-P."/>
        </authorList>
    </citation>
    <scope>NUCLEOTIDE SEQUENCE [LARGE SCALE GENOMIC DNA]</scope>
    <source>
        <strain evidence="1 2">DSM 44710</strain>
    </source>
</reference>
<gene>
    <name evidence="1" type="ORF">J2S43_002612</name>
</gene>
<comment type="caution">
    <text evidence="1">The sequence shown here is derived from an EMBL/GenBank/DDBJ whole genome shotgun (WGS) entry which is preliminary data.</text>
</comment>
<protein>
    <submittedName>
        <fullName evidence="1">Uncharacterized protein</fullName>
    </submittedName>
</protein>
<keyword evidence="2" id="KW-1185">Reference proteome</keyword>
<dbReference type="EMBL" id="JAUSRA010000001">
    <property type="protein sequence ID" value="MDP9794100.1"/>
    <property type="molecule type" value="Genomic_DNA"/>
</dbReference>
<dbReference type="RefSeq" id="WP_306829224.1">
    <property type="nucleotide sequence ID" value="NZ_JAUSRA010000001.1"/>
</dbReference>
<proteinExistence type="predicted"/>
<accession>A0ABT9MRR2</accession>
<sequence length="55" mass="5728">MTGLLMRPAGERHAPGHVPRRLQTLAGPASHVPAHETAEQAVVVTYALSGDGFAP</sequence>
<dbReference type="Proteomes" id="UP001240984">
    <property type="component" value="Unassembled WGS sequence"/>
</dbReference>